<dbReference type="RefSeq" id="WP_265418191.1">
    <property type="nucleotide sequence ID" value="NZ_CP093443.1"/>
</dbReference>
<reference evidence="1" key="1">
    <citation type="submission" date="2022-03" db="EMBL/GenBank/DDBJ databases">
        <title>Brevibacterium spongiae sp. nov., isolated from marine sponge.</title>
        <authorList>
            <person name="Li Z."/>
            <person name="Zhang M."/>
        </authorList>
    </citation>
    <scope>NUCLEOTIDE SEQUENCE</scope>
    <source>
        <strain evidence="1">WHS-Z9</strain>
    </source>
</reference>
<proteinExistence type="predicted"/>
<accession>A0ABY5SLY9</accession>
<dbReference type="Proteomes" id="UP001064879">
    <property type="component" value="Chromosome"/>
</dbReference>
<gene>
    <name evidence="1" type="ORF">L1F31_15805</name>
</gene>
<keyword evidence="2" id="KW-1185">Reference proteome</keyword>
<evidence type="ECO:0000313" key="2">
    <source>
        <dbReference type="Proteomes" id="UP001064879"/>
    </source>
</evidence>
<evidence type="ECO:0008006" key="3">
    <source>
        <dbReference type="Google" id="ProtNLM"/>
    </source>
</evidence>
<evidence type="ECO:0000313" key="1">
    <source>
        <dbReference type="EMBL" id="UVI35565.1"/>
    </source>
</evidence>
<sequence length="130" mass="14440">MDVNYRTRKNIDDAIRKCGYGKASAGKVIAELSFGFWRQLTTNAMEKSMWVPYLHTAFPQGTSRRSIDAQVSAVNELRNRIAHHEPLFGPTVDPESVCGEMMDCLLLVAPSVHTYVQRTSTVDGALAARP</sequence>
<organism evidence="1 2">
    <name type="scientific">Brevibacterium spongiae</name>
    <dbReference type="NCBI Taxonomy" id="2909672"/>
    <lineage>
        <taxon>Bacteria</taxon>
        <taxon>Bacillati</taxon>
        <taxon>Actinomycetota</taxon>
        <taxon>Actinomycetes</taxon>
        <taxon>Micrococcales</taxon>
        <taxon>Brevibacteriaceae</taxon>
        <taxon>Brevibacterium</taxon>
    </lineage>
</organism>
<dbReference type="EMBL" id="CP093443">
    <property type="protein sequence ID" value="UVI35565.1"/>
    <property type="molecule type" value="Genomic_DNA"/>
</dbReference>
<protein>
    <recommendedName>
        <fullName evidence="3">Abi-like protein</fullName>
    </recommendedName>
</protein>
<name>A0ABY5SLY9_9MICO</name>